<gene>
    <name evidence="2" type="ORF">FYJ72_01225</name>
</gene>
<dbReference type="Pfam" id="PF14305">
    <property type="entry name" value="ATPgrasp_TupA"/>
    <property type="match status" value="1"/>
</dbReference>
<feature type="transmembrane region" description="Helical" evidence="1">
    <location>
        <begin position="6"/>
        <end position="26"/>
    </location>
</feature>
<dbReference type="Proteomes" id="UP000450161">
    <property type="component" value="Unassembled WGS sequence"/>
</dbReference>
<proteinExistence type="predicted"/>
<organism evidence="2 3">
    <name type="scientific">Segatella copri</name>
    <dbReference type="NCBI Taxonomy" id="165179"/>
    <lineage>
        <taxon>Bacteria</taxon>
        <taxon>Pseudomonadati</taxon>
        <taxon>Bacteroidota</taxon>
        <taxon>Bacteroidia</taxon>
        <taxon>Bacteroidales</taxon>
        <taxon>Prevotellaceae</taxon>
        <taxon>Segatella</taxon>
    </lineage>
</organism>
<reference evidence="2 3" key="1">
    <citation type="submission" date="2019-08" db="EMBL/GenBank/DDBJ databases">
        <title>In-depth cultivation of the pig gut microbiome towards novel bacterial diversity and tailored functional studies.</title>
        <authorList>
            <person name="Wylensek D."/>
            <person name="Hitch T.C.A."/>
            <person name="Clavel T."/>
        </authorList>
    </citation>
    <scope>NUCLEOTIDE SEQUENCE [LARGE SCALE GENOMIC DNA]</scope>
    <source>
        <strain evidence="2 3">LKV-178-WT-2C</strain>
    </source>
</reference>
<evidence type="ECO:0000313" key="2">
    <source>
        <dbReference type="EMBL" id="MST76340.1"/>
    </source>
</evidence>
<dbReference type="EMBL" id="VUNF01000001">
    <property type="protein sequence ID" value="MST76340.1"/>
    <property type="molecule type" value="Genomic_DNA"/>
</dbReference>
<keyword evidence="1" id="KW-1133">Transmembrane helix</keyword>
<dbReference type="InterPro" id="IPR029465">
    <property type="entry name" value="ATPgrasp_TupA"/>
</dbReference>
<dbReference type="AlphaFoldDB" id="A0A6I2TX31"/>
<keyword evidence="1" id="KW-0472">Membrane</keyword>
<sequence length="301" mass="34375">MEGIKNILAAVLVNFPVAVVKMRYLMRFKRLPNLKNPYDLNEKILYQKLYTDTTLWSRLADKVLVRDYVKDCGLESILTKLYAVWDKATDICFDELPDAFMLKSNNGDGKGTNIAIFDKKRLSASDIKSLKDTAAGWLEQKNIGALSAEPHYNSIKPFVFAEELLPIPKGEKSIVDYKLWCFNGEPYVFLVISNRKSGGEAEIACYDLDWKDRSDLLAITKHYNIRKSGLKRPENLESMIEYAKILANPFPQVRVDFYDIDGKIYFGELTFTSLGGMMNYFTQEALNDMGEKINLSYAGRC</sequence>
<comment type="caution">
    <text evidence="2">The sequence shown here is derived from an EMBL/GenBank/DDBJ whole genome shotgun (WGS) entry which is preliminary data.</text>
</comment>
<evidence type="ECO:0000256" key="1">
    <source>
        <dbReference type="SAM" id="Phobius"/>
    </source>
</evidence>
<accession>A0A6I2TX31</accession>
<name>A0A6I2TX31_9BACT</name>
<evidence type="ECO:0000313" key="3">
    <source>
        <dbReference type="Proteomes" id="UP000450161"/>
    </source>
</evidence>
<keyword evidence="1" id="KW-0812">Transmembrane</keyword>
<protein>
    <submittedName>
        <fullName evidence="2">Uncharacterized protein</fullName>
    </submittedName>
</protein>